<dbReference type="AlphaFoldDB" id="A0A6J4DZX0"/>
<evidence type="ECO:0000313" key="10">
    <source>
        <dbReference type="Proteomes" id="UP000509383"/>
    </source>
</evidence>
<evidence type="ECO:0000256" key="1">
    <source>
        <dbReference type="ARBA" id="ARBA00004141"/>
    </source>
</evidence>
<reference evidence="8 10" key="1">
    <citation type="submission" date="2020-05" db="EMBL/GenBank/DDBJ databases">
        <title>Characterization of novel class B3 metallo-beta-lactamase from novel Pseudomonas species.</title>
        <authorList>
            <person name="Yamada K."/>
            <person name="Aoki K."/>
            <person name="Ishii Y."/>
        </authorList>
    </citation>
    <scope>NUCLEOTIDE SEQUENCE [LARGE SCALE GENOMIC DNA]</scope>
    <source>
        <strain evidence="8 10">TUM18999</strain>
        <strain evidence="9 11">TUM20286</strain>
    </source>
</reference>
<feature type="transmembrane region" description="Helical" evidence="5">
    <location>
        <begin position="64"/>
        <end position="83"/>
    </location>
</feature>
<feature type="transmembrane region" description="Helical" evidence="5">
    <location>
        <begin position="416"/>
        <end position="438"/>
    </location>
</feature>
<dbReference type="PANTHER" id="PTHR37422:SF13">
    <property type="entry name" value="LIPOPOLYSACCHARIDE BIOSYNTHESIS PROTEIN PA4999-RELATED"/>
    <property type="match status" value="1"/>
</dbReference>
<dbReference type="InterPro" id="IPR051533">
    <property type="entry name" value="WaaL-like"/>
</dbReference>
<feature type="transmembrane region" description="Helical" evidence="5">
    <location>
        <begin position="89"/>
        <end position="106"/>
    </location>
</feature>
<dbReference type="GO" id="GO:0016020">
    <property type="term" value="C:membrane"/>
    <property type="evidence" value="ECO:0007669"/>
    <property type="project" value="UniProtKB-SubCell"/>
</dbReference>
<dbReference type="Pfam" id="PF11846">
    <property type="entry name" value="Wzy_C_2"/>
    <property type="match status" value="1"/>
</dbReference>
<evidence type="ECO:0000256" key="2">
    <source>
        <dbReference type="ARBA" id="ARBA00022692"/>
    </source>
</evidence>
<sequence>MSDANVRPAVAFLLLLLAVSFSNPMHLYPLPNYIEELTSSFAVTGAAVATLWRARSLRLSVGSFIWLGLGVLFLFSVFFHPVSFQAGKAAYLVYWLMGWMAILVGEQVDWEGGDVVDLIARILFWCALVGVVVGWARHLDLLGAWAAFIPHVVSSRMVGLIGHANYFAYLCLLGFFCGAWCWHRRKVATPWFVIVGLLMLSGLVLSGARSALVAWLALVVVLWLRDRQASRYRFALSVGLVIALCIAPFGGSIAAWLSQFGSPALEDGRLSVIGSRGLDSSGRILEWKVALAVLADHPWFGVGIGNYAAEAYSEHIRQGIASPQGLFVHSHNSILQLATELGVMGLLWCVLVVAALCFSGWKALQSESKQLPVSILAVFCIYSLFEFPLWTMHFLVLNLLLVGCLSRPVVVLPLKLGKIFASVIGAALLMVMVIYIPLVERFYWSFKQYIVRAPVDANEYTFMNAMIRDPLMEPAGYLIYFANFQLSPKTLQQERDVLERFQRFLPYAPLMARLACVQVAMGDVEEGQKTAQDARLYYGALAEQQLLAAKADAERVFPEIDFSVLSVPRG</sequence>
<dbReference type="EMBL" id="BQKM01000006">
    <property type="protein sequence ID" value="GJN53276.1"/>
    <property type="molecule type" value="Genomic_DNA"/>
</dbReference>
<dbReference type="RefSeq" id="WP_173173297.1">
    <property type="nucleotide sequence ID" value="NZ_AP023189.1"/>
</dbReference>
<keyword evidence="2 5" id="KW-0812">Transmembrane</keyword>
<feature type="transmembrane region" description="Helical" evidence="5">
    <location>
        <begin position="341"/>
        <end position="361"/>
    </location>
</feature>
<evidence type="ECO:0000256" key="3">
    <source>
        <dbReference type="ARBA" id="ARBA00022989"/>
    </source>
</evidence>
<evidence type="ECO:0000256" key="5">
    <source>
        <dbReference type="SAM" id="Phobius"/>
    </source>
</evidence>
<feature type="transmembrane region" description="Helical" evidence="5">
    <location>
        <begin position="118"/>
        <end position="136"/>
    </location>
</feature>
<keyword evidence="4 5" id="KW-0472">Membrane</keyword>
<evidence type="ECO:0000259" key="7">
    <source>
        <dbReference type="Pfam" id="PF11846"/>
    </source>
</evidence>
<comment type="subcellular location">
    <subcellularLocation>
        <location evidence="1">Membrane</location>
        <topology evidence="1">Multi-pass membrane protein</topology>
    </subcellularLocation>
</comment>
<evidence type="ECO:0000259" key="6">
    <source>
        <dbReference type="Pfam" id="PF04932"/>
    </source>
</evidence>
<keyword evidence="11" id="KW-1185">Reference proteome</keyword>
<dbReference type="InterPro" id="IPR007016">
    <property type="entry name" value="O-antigen_ligase-rel_domated"/>
</dbReference>
<accession>A0A6J4DZX0</accession>
<name>A0A6J4DZX0_9PSED</name>
<dbReference type="Proteomes" id="UP001054892">
    <property type="component" value="Unassembled WGS sequence"/>
</dbReference>
<evidence type="ECO:0000313" key="8">
    <source>
        <dbReference type="EMBL" id="BCG23037.1"/>
    </source>
</evidence>
<evidence type="ECO:0000313" key="11">
    <source>
        <dbReference type="Proteomes" id="UP001054892"/>
    </source>
</evidence>
<feature type="transmembrane region" description="Helical" evidence="5">
    <location>
        <begin position="236"/>
        <end position="257"/>
    </location>
</feature>
<gene>
    <name evidence="8" type="ORF">TUM18999_12280</name>
    <name evidence="9" type="ORF">TUM20286_30280</name>
</gene>
<dbReference type="Pfam" id="PF04932">
    <property type="entry name" value="Wzy_C"/>
    <property type="match status" value="1"/>
</dbReference>
<feature type="transmembrane region" description="Helical" evidence="5">
    <location>
        <begin position="191"/>
        <end position="224"/>
    </location>
</feature>
<evidence type="ECO:0000256" key="4">
    <source>
        <dbReference type="ARBA" id="ARBA00023136"/>
    </source>
</evidence>
<feature type="transmembrane region" description="Helical" evidence="5">
    <location>
        <begin position="166"/>
        <end position="185"/>
    </location>
</feature>
<protein>
    <submittedName>
        <fullName evidence="8">Uncharacterized protein</fullName>
    </submittedName>
</protein>
<dbReference type="EMBL" id="AP023189">
    <property type="protein sequence ID" value="BCG23037.1"/>
    <property type="molecule type" value="Genomic_DNA"/>
</dbReference>
<keyword evidence="3 5" id="KW-1133">Transmembrane helix</keyword>
<feature type="domain" description="O-antigen ligase-related" evidence="6">
    <location>
        <begin position="196"/>
        <end position="347"/>
    </location>
</feature>
<proteinExistence type="predicted"/>
<evidence type="ECO:0000313" key="9">
    <source>
        <dbReference type="EMBL" id="GJN53276.1"/>
    </source>
</evidence>
<dbReference type="Proteomes" id="UP000509383">
    <property type="component" value="Chromosome"/>
</dbReference>
<feature type="transmembrane region" description="Helical" evidence="5">
    <location>
        <begin position="373"/>
        <end position="396"/>
    </location>
</feature>
<dbReference type="InterPro" id="IPR021797">
    <property type="entry name" value="Wzy_C_2"/>
</dbReference>
<dbReference type="PANTHER" id="PTHR37422">
    <property type="entry name" value="TEICHURONIC ACID BIOSYNTHESIS PROTEIN TUAE"/>
    <property type="match status" value="1"/>
</dbReference>
<organism evidence="8 10">
    <name type="scientific">Pseudomonas tohonis</name>
    <dbReference type="NCBI Taxonomy" id="2725477"/>
    <lineage>
        <taxon>Bacteria</taxon>
        <taxon>Pseudomonadati</taxon>
        <taxon>Pseudomonadota</taxon>
        <taxon>Gammaproteobacteria</taxon>
        <taxon>Pseudomonadales</taxon>
        <taxon>Pseudomonadaceae</taxon>
        <taxon>Pseudomonas</taxon>
    </lineage>
</organism>
<feature type="domain" description="Virulence factor membrane-bound polymerase C-terminal" evidence="7">
    <location>
        <begin position="373"/>
        <end position="545"/>
    </location>
</feature>
<dbReference type="KEGG" id="ptw:TUM18999_12280"/>